<dbReference type="PRINTS" id="PR00111">
    <property type="entry name" value="ABHYDROLASE"/>
</dbReference>
<dbReference type="InterPro" id="IPR050266">
    <property type="entry name" value="AB_hydrolase_sf"/>
</dbReference>
<protein>
    <submittedName>
        <fullName evidence="2">Pimeloyl-ACP methyl ester carboxylesterase</fullName>
    </submittedName>
</protein>
<keyword evidence="3" id="KW-1185">Reference proteome</keyword>
<dbReference type="GO" id="GO:0047372">
    <property type="term" value="F:monoacylglycerol lipase activity"/>
    <property type="evidence" value="ECO:0007669"/>
    <property type="project" value="TreeGrafter"/>
</dbReference>
<organism evidence="2 3">
    <name type="scientific">Runella defluvii</name>
    <dbReference type="NCBI Taxonomy" id="370973"/>
    <lineage>
        <taxon>Bacteria</taxon>
        <taxon>Pseudomonadati</taxon>
        <taxon>Bacteroidota</taxon>
        <taxon>Cytophagia</taxon>
        <taxon>Cytophagales</taxon>
        <taxon>Spirosomataceae</taxon>
        <taxon>Runella</taxon>
    </lineage>
</organism>
<dbReference type="GO" id="GO:0046464">
    <property type="term" value="P:acylglycerol catabolic process"/>
    <property type="evidence" value="ECO:0007669"/>
    <property type="project" value="TreeGrafter"/>
</dbReference>
<gene>
    <name evidence="2" type="ORF">FHS57_005772</name>
</gene>
<dbReference type="PANTHER" id="PTHR43798">
    <property type="entry name" value="MONOACYLGLYCEROL LIPASE"/>
    <property type="match status" value="1"/>
</dbReference>
<dbReference type="EMBL" id="JACIBY010000020">
    <property type="protein sequence ID" value="MBB3841743.1"/>
    <property type="molecule type" value="Genomic_DNA"/>
</dbReference>
<dbReference type="InterPro" id="IPR029058">
    <property type="entry name" value="AB_hydrolase_fold"/>
</dbReference>
<dbReference type="AlphaFoldDB" id="A0A7W5ZQF7"/>
<dbReference type="Pfam" id="PF00561">
    <property type="entry name" value="Abhydrolase_1"/>
    <property type="match status" value="1"/>
</dbReference>
<dbReference type="GO" id="GO:0016020">
    <property type="term" value="C:membrane"/>
    <property type="evidence" value="ECO:0007669"/>
    <property type="project" value="TreeGrafter"/>
</dbReference>
<dbReference type="InterPro" id="IPR000073">
    <property type="entry name" value="AB_hydrolase_1"/>
</dbReference>
<evidence type="ECO:0000313" key="3">
    <source>
        <dbReference type="Proteomes" id="UP000541352"/>
    </source>
</evidence>
<feature type="domain" description="AB hydrolase-1" evidence="1">
    <location>
        <begin position="31"/>
        <end position="262"/>
    </location>
</feature>
<dbReference type="Gene3D" id="3.40.50.1820">
    <property type="entry name" value="alpha/beta hydrolase"/>
    <property type="match status" value="1"/>
</dbReference>
<comment type="caution">
    <text evidence="2">The sequence shown here is derived from an EMBL/GenBank/DDBJ whole genome shotgun (WGS) entry which is preliminary data.</text>
</comment>
<evidence type="ECO:0000313" key="2">
    <source>
        <dbReference type="EMBL" id="MBB3841743.1"/>
    </source>
</evidence>
<proteinExistence type="predicted"/>
<sequence length="279" mass="31473">MESLALTATTQFATIDGEKRAYRQFGTGEHLVLVNRFRGVLDTWDPLFLDGLASQNTVTIFDYSGIGLSEGELPLNTIDVAKEIIQLLDYLGIQQFNVLGWSYGGLVTQSLMFQYPDRVLKTVLVGTNPPGNTETPIQPIFFEKALKPTNDLEDEYVLFFEPSSEKSKQLAQASHERIAQRLDRSLIPATQDILQRYFAGSIAFREDKANFRDRYKTLQTPVFVVSGDNDISFAVENWFPLLKNAPSIQHIILHNAGHGPQHQYPTLVSAYINLFLQQD</sequence>
<dbReference type="PANTHER" id="PTHR43798:SF5">
    <property type="entry name" value="MONOACYLGLYCEROL LIPASE ABHD6"/>
    <property type="match status" value="1"/>
</dbReference>
<name>A0A7W5ZQF7_9BACT</name>
<dbReference type="RefSeq" id="WP_183979613.1">
    <property type="nucleotide sequence ID" value="NZ_JACIBY010000020.1"/>
</dbReference>
<dbReference type="SUPFAM" id="SSF53474">
    <property type="entry name" value="alpha/beta-Hydrolases"/>
    <property type="match status" value="1"/>
</dbReference>
<evidence type="ECO:0000259" key="1">
    <source>
        <dbReference type="Pfam" id="PF00561"/>
    </source>
</evidence>
<accession>A0A7W5ZQF7</accession>
<dbReference type="Proteomes" id="UP000541352">
    <property type="component" value="Unassembled WGS sequence"/>
</dbReference>
<reference evidence="2 3" key="1">
    <citation type="submission" date="2020-08" db="EMBL/GenBank/DDBJ databases">
        <title>Genomic Encyclopedia of Type Strains, Phase IV (KMG-IV): sequencing the most valuable type-strain genomes for metagenomic binning, comparative biology and taxonomic classification.</title>
        <authorList>
            <person name="Goeker M."/>
        </authorList>
    </citation>
    <scope>NUCLEOTIDE SEQUENCE [LARGE SCALE GENOMIC DNA]</scope>
    <source>
        <strain evidence="2 3">DSM 17976</strain>
    </source>
</reference>